<evidence type="ECO:0000256" key="3">
    <source>
        <dbReference type="SAM" id="SignalP"/>
    </source>
</evidence>
<evidence type="ECO:0000313" key="4">
    <source>
        <dbReference type="EMBL" id="KAL1585329.1"/>
    </source>
</evidence>
<keyword evidence="3" id="KW-0732">Signal</keyword>
<keyword evidence="2" id="KW-0812">Transmembrane</keyword>
<dbReference type="AlphaFoldDB" id="A0AB34KK69"/>
<organism evidence="4 5">
    <name type="scientific">Cladosporium halotolerans</name>
    <dbReference type="NCBI Taxonomy" id="1052096"/>
    <lineage>
        <taxon>Eukaryota</taxon>
        <taxon>Fungi</taxon>
        <taxon>Dikarya</taxon>
        <taxon>Ascomycota</taxon>
        <taxon>Pezizomycotina</taxon>
        <taxon>Dothideomycetes</taxon>
        <taxon>Dothideomycetidae</taxon>
        <taxon>Cladosporiales</taxon>
        <taxon>Cladosporiaceae</taxon>
        <taxon>Cladosporium</taxon>
    </lineage>
</organism>
<keyword evidence="2" id="KW-0472">Membrane</keyword>
<reference evidence="4 5" key="1">
    <citation type="journal article" date="2020" name="Microbiol. Resour. Announc.">
        <title>Draft Genome Sequence of a Cladosporium Species Isolated from the Mesophotic Ascidian Didemnum maculosum.</title>
        <authorList>
            <person name="Gioti A."/>
            <person name="Siaperas R."/>
            <person name="Nikolaivits E."/>
            <person name="Le Goff G."/>
            <person name="Ouazzani J."/>
            <person name="Kotoulas G."/>
            <person name="Topakas E."/>
        </authorList>
    </citation>
    <scope>NUCLEOTIDE SEQUENCE [LARGE SCALE GENOMIC DNA]</scope>
    <source>
        <strain evidence="4 5">TM138-S3</strain>
    </source>
</reference>
<evidence type="ECO:0000256" key="2">
    <source>
        <dbReference type="SAM" id="Phobius"/>
    </source>
</evidence>
<evidence type="ECO:0000256" key="1">
    <source>
        <dbReference type="SAM" id="MobiDB-lite"/>
    </source>
</evidence>
<protein>
    <submittedName>
        <fullName evidence="4">Uncharacterized protein</fullName>
    </submittedName>
</protein>
<dbReference type="EMBL" id="JAAQHG020000020">
    <property type="protein sequence ID" value="KAL1585329.1"/>
    <property type="molecule type" value="Genomic_DNA"/>
</dbReference>
<feature type="region of interest" description="Disordered" evidence="1">
    <location>
        <begin position="360"/>
        <end position="429"/>
    </location>
</feature>
<comment type="caution">
    <text evidence="4">The sequence shown here is derived from an EMBL/GenBank/DDBJ whole genome shotgun (WGS) entry which is preliminary data.</text>
</comment>
<name>A0AB34KK69_9PEZI</name>
<feature type="transmembrane region" description="Helical" evidence="2">
    <location>
        <begin position="329"/>
        <end position="350"/>
    </location>
</feature>
<dbReference type="GeneID" id="96007261"/>
<accession>A0AB34KK69</accession>
<keyword evidence="2" id="KW-1133">Transmembrane helix</keyword>
<dbReference type="Proteomes" id="UP000803884">
    <property type="component" value="Unassembled WGS sequence"/>
</dbReference>
<feature type="signal peptide" evidence="3">
    <location>
        <begin position="1"/>
        <end position="22"/>
    </location>
</feature>
<evidence type="ECO:0000313" key="5">
    <source>
        <dbReference type="Proteomes" id="UP000803884"/>
    </source>
</evidence>
<gene>
    <name evidence="4" type="ORF">WHR41_05818</name>
</gene>
<dbReference type="RefSeq" id="XP_069228435.1">
    <property type="nucleotide sequence ID" value="XM_069374423.1"/>
</dbReference>
<sequence>MIRDRFTRCLGIALCLSMAVSAQSNSSSQDTASSSLCNSSISSANASGTYSFPVGIARADQDSYTNERVPDPSWAITVTGGNGESIERRYWYSTAGQDYADDIDINYDVCALTWSRLPINTIRLGQSDSGNCSTVFSERCIDGLTSKASSSALQWATYPSAPPFENLTAGVLPSICGYIFRDLLETMAENCTNEFGGPEMNPMGYTSINAEALTGYNSSDLYRSECTPVEGNDTFHSVRVPTGFGADDWEFGTDAGYDNATQEITPVLTMYMPVANTERTGTRNYVPTVLRCLQAKNFSEGSRVSPALAEGTPWPSPGGSLIAGAKGGIAAGVVVFVLLVGGMLLSLWLIKRRKRRAREAAERRDEAAGEDDKDLPPEADNTVEINELVAKDRKPELDSVNVVELGGGQGEPVEIASRTTPAELSADRH</sequence>
<keyword evidence="5" id="KW-1185">Reference proteome</keyword>
<feature type="chain" id="PRO_5044235490" evidence="3">
    <location>
        <begin position="23"/>
        <end position="429"/>
    </location>
</feature>
<proteinExistence type="predicted"/>